<protein>
    <submittedName>
        <fullName evidence="1">Nitroreductase family deazaflavin-dependent oxidoreductase</fullName>
    </submittedName>
</protein>
<proteinExistence type="predicted"/>
<dbReference type="Gene3D" id="2.30.110.10">
    <property type="entry name" value="Electron Transport, Fmn-binding Protein, Chain A"/>
    <property type="match status" value="1"/>
</dbReference>
<evidence type="ECO:0000313" key="1">
    <source>
        <dbReference type="EMBL" id="MFF0543941.1"/>
    </source>
</evidence>
<organism evidence="1 2">
    <name type="scientific">Nocardia thailandica</name>
    <dbReference type="NCBI Taxonomy" id="257275"/>
    <lineage>
        <taxon>Bacteria</taxon>
        <taxon>Bacillati</taxon>
        <taxon>Actinomycetota</taxon>
        <taxon>Actinomycetes</taxon>
        <taxon>Mycobacteriales</taxon>
        <taxon>Nocardiaceae</taxon>
        <taxon>Nocardia</taxon>
    </lineage>
</organism>
<evidence type="ECO:0000313" key="2">
    <source>
        <dbReference type="Proteomes" id="UP001601444"/>
    </source>
</evidence>
<sequence length="126" mass="14196">MVLPRSLARFNRRVTNPVLGTLAGRVPPLAVVEHRGRRTGAAYRTPVLLFHAAGRYRIALTYGPDTDWVRNVTAAPEFVLYTRGAHLRVGRATVHRDPSADWAPPVVRDVLRAMEVRYYLEAESLH</sequence>
<dbReference type="Proteomes" id="UP001601444">
    <property type="component" value="Unassembled WGS sequence"/>
</dbReference>
<dbReference type="InterPro" id="IPR004378">
    <property type="entry name" value="F420H2_quin_Rdtase"/>
</dbReference>
<dbReference type="EMBL" id="JBIAMX010000007">
    <property type="protein sequence ID" value="MFF0543941.1"/>
    <property type="molecule type" value="Genomic_DNA"/>
</dbReference>
<dbReference type="InterPro" id="IPR012349">
    <property type="entry name" value="Split_barrel_FMN-bd"/>
</dbReference>
<dbReference type="RefSeq" id="WP_043652892.1">
    <property type="nucleotide sequence ID" value="NZ_JBIAMX010000007.1"/>
</dbReference>
<dbReference type="NCBIfam" id="TIGR00026">
    <property type="entry name" value="hi_GC_TIGR00026"/>
    <property type="match status" value="1"/>
</dbReference>
<accession>A0ABW6PNE6</accession>
<gene>
    <name evidence="1" type="ORF">ACFYTF_14005</name>
</gene>
<name>A0ABW6PNE6_9NOCA</name>
<reference evidence="1 2" key="1">
    <citation type="submission" date="2024-10" db="EMBL/GenBank/DDBJ databases">
        <title>The Natural Products Discovery Center: Release of the First 8490 Sequenced Strains for Exploring Actinobacteria Biosynthetic Diversity.</title>
        <authorList>
            <person name="Kalkreuter E."/>
            <person name="Kautsar S.A."/>
            <person name="Yang D."/>
            <person name="Bader C.D."/>
            <person name="Teijaro C.N."/>
            <person name="Fluegel L."/>
            <person name="Davis C.M."/>
            <person name="Simpson J.R."/>
            <person name="Lauterbach L."/>
            <person name="Steele A.D."/>
            <person name="Gui C."/>
            <person name="Meng S."/>
            <person name="Li G."/>
            <person name="Viehrig K."/>
            <person name="Ye F."/>
            <person name="Su P."/>
            <person name="Kiefer A.F."/>
            <person name="Nichols A."/>
            <person name="Cepeda A.J."/>
            <person name="Yan W."/>
            <person name="Fan B."/>
            <person name="Jiang Y."/>
            <person name="Adhikari A."/>
            <person name="Zheng C.-J."/>
            <person name="Schuster L."/>
            <person name="Cowan T.M."/>
            <person name="Smanski M.J."/>
            <person name="Chevrette M.G."/>
            <person name="De Carvalho L.P.S."/>
            <person name="Shen B."/>
        </authorList>
    </citation>
    <scope>NUCLEOTIDE SEQUENCE [LARGE SCALE GENOMIC DNA]</scope>
    <source>
        <strain evidence="1 2">NPDC004045</strain>
    </source>
</reference>
<comment type="caution">
    <text evidence="1">The sequence shown here is derived from an EMBL/GenBank/DDBJ whole genome shotgun (WGS) entry which is preliminary data.</text>
</comment>
<dbReference type="Pfam" id="PF04075">
    <property type="entry name" value="F420H2_quin_red"/>
    <property type="match status" value="1"/>
</dbReference>
<keyword evidence="2" id="KW-1185">Reference proteome</keyword>